<dbReference type="EMBL" id="MN448286">
    <property type="protein sequence ID" value="QFG74321.1"/>
    <property type="molecule type" value="Genomic_DNA"/>
</dbReference>
<reference evidence="2" key="1">
    <citation type="journal article" date="2019" name="Philos. Trans. R. Soc. Lond., B, Biol. Sci.">
        <title>Targeted metagenomic recovery of four divergent viruses reveals shared and distinctive characteristics of giant viruses of marine eukaryotes.</title>
        <authorList>
            <person name="Needham D.M."/>
            <person name="Poirier C."/>
            <person name="Hehenberger E."/>
            <person name="Jimenez V."/>
            <person name="Swalwell J.E."/>
            <person name="Santoro A.E."/>
            <person name="Worden A.Z."/>
        </authorList>
    </citation>
    <scope>NUCLEOTIDE SEQUENCE</scope>
    <source>
        <strain evidence="2">MPacV-611</strain>
    </source>
</reference>
<dbReference type="PROSITE" id="PS50296">
    <property type="entry name" value="SUI1"/>
    <property type="match status" value="1"/>
</dbReference>
<name>A0A5J6VLG0_9VIRU</name>
<protein>
    <recommendedName>
        <fullName evidence="1">SUI1 domain-containing protein</fullName>
    </recommendedName>
</protein>
<feature type="domain" description="SUI1" evidence="1">
    <location>
        <begin position="27"/>
        <end position="101"/>
    </location>
</feature>
<proteinExistence type="predicted"/>
<dbReference type="InterPro" id="IPR001950">
    <property type="entry name" value="SUI1"/>
</dbReference>
<organism evidence="2">
    <name type="scientific">Megaviridae environmental sample</name>
    <dbReference type="NCBI Taxonomy" id="1737588"/>
    <lineage>
        <taxon>Viruses</taxon>
        <taxon>Varidnaviria</taxon>
        <taxon>Bamfordvirae</taxon>
        <taxon>Nucleocytoviricota</taxon>
        <taxon>Megaviricetes</taxon>
        <taxon>Imitervirales</taxon>
        <taxon>Mimiviridae</taxon>
        <taxon>environmental samples</taxon>
    </lineage>
</organism>
<dbReference type="InterPro" id="IPR036877">
    <property type="entry name" value="SUI1_dom_sf"/>
</dbReference>
<evidence type="ECO:0000313" key="2">
    <source>
        <dbReference type="EMBL" id="QFG74321.1"/>
    </source>
</evidence>
<dbReference type="Pfam" id="PF01253">
    <property type="entry name" value="SUI1"/>
    <property type="match status" value="1"/>
</dbReference>
<accession>A0A5J6VLG0</accession>
<dbReference type="SUPFAM" id="SSF55159">
    <property type="entry name" value="eIF1-like"/>
    <property type="match status" value="1"/>
</dbReference>
<sequence>MFNPEDDLINNTFGAFDDSNLDDLDSYITLFTQRNGRRVTTNAVGIKMNKDELKTHLKELKRTNGCNGTIKTISYDGKEQIALQLQGDKMDIIQTYLTDTMNINKENITVKE</sequence>
<evidence type="ECO:0000259" key="1">
    <source>
        <dbReference type="PROSITE" id="PS50296"/>
    </source>
</evidence>
<dbReference type="Gene3D" id="3.30.780.10">
    <property type="entry name" value="SUI1-like domain"/>
    <property type="match status" value="1"/>
</dbReference>